<gene>
    <name evidence="4" type="primary">SULT1A4</name>
    <name evidence="4" type="ORF">Anas_13943</name>
</gene>
<dbReference type="InterPro" id="IPR027417">
    <property type="entry name" value="P-loop_NTPase"/>
</dbReference>
<evidence type="ECO:0000256" key="2">
    <source>
        <dbReference type="ARBA" id="ARBA00022679"/>
    </source>
</evidence>
<dbReference type="PANTHER" id="PTHR11783">
    <property type="entry name" value="SULFOTRANSFERASE SULT"/>
    <property type="match status" value="1"/>
</dbReference>
<feature type="domain" description="Sulfotransferase" evidence="3">
    <location>
        <begin position="105"/>
        <end position="203"/>
    </location>
</feature>
<dbReference type="Proteomes" id="UP000326759">
    <property type="component" value="Unassembled WGS sequence"/>
</dbReference>
<name>A0A5N5T451_9CRUS</name>
<evidence type="ECO:0000259" key="3">
    <source>
        <dbReference type="Pfam" id="PF00685"/>
    </source>
</evidence>
<evidence type="ECO:0000313" key="5">
    <source>
        <dbReference type="Proteomes" id="UP000326759"/>
    </source>
</evidence>
<proteinExistence type="inferred from homology"/>
<dbReference type="InterPro" id="IPR000863">
    <property type="entry name" value="Sulfotransferase_dom"/>
</dbReference>
<keyword evidence="5" id="KW-1185">Reference proteome</keyword>
<sequence length="212" mass="24830">MAYPFLNQGKRSTMDFILMYPDRNPDDGIFLQLAELAEDPRVIKSHLPLSLLPPSLLDTSKVLYIARNPRDVTVSFHHHCRLIRNHNYTGNLDSFVDHMINDRYMKADPKKEIDRIAKFINVDLTETQLDNIVSFTSFDAMKNRTEVVSSKKDGSTETYFNNEVFQNDGGFFRKGQVNDWKSKLSEEQIQKLEEWSKNNCEDFDDDFKYKKM</sequence>
<dbReference type="EMBL" id="SEYY01012497">
    <property type="protein sequence ID" value="KAB7500829.1"/>
    <property type="molecule type" value="Genomic_DNA"/>
</dbReference>
<keyword evidence="2 4" id="KW-0808">Transferase</keyword>
<evidence type="ECO:0000313" key="4">
    <source>
        <dbReference type="EMBL" id="KAB7500829.1"/>
    </source>
</evidence>
<dbReference type="Pfam" id="PF00685">
    <property type="entry name" value="Sulfotransfer_1"/>
    <property type="match status" value="2"/>
</dbReference>
<organism evidence="4 5">
    <name type="scientific">Armadillidium nasatum</name>
    <dbReference type="NCBI Taxonomy" id="96803"/>
    <lineage>
        <taxon>Eukaryota</taxon>
        <taxon>Metazoa</taxon>
        <taxon>Ecdysozoa</taxon>
        <taxon>Arthropoda</taxon>
        <taxon>Crustacea</taxon>
        <taxon>Multicrustacea</taxon>
        <taxon>Malacostraca</taxon>
        <taxon>Eumalacostraca</taxon>
        <taxon>Peracarida</taxon>
        <taxon>Isopoda</taxon>
        <taxon>Oniscidea</taxon>
        <taxon>Crinocheta</taxon>
        <taxon>Armadillidiidae</taxon>
        <taxon>Armadillidium</taxon>
    </lineage>
</organism>
<reference evidence="4 5" key="1">
    <citation type="journal article" date="2019" name="PLoS Biol.">
        <title>Sex chromosomes control vertical transmission of feminizing Wolbachia symbionts in an isopod.</title>
        <authorList>
            <person name="Becking T."/>
            <person name="Chebbi M.A."/>
            <person name="Giraud I."/>
            <person name="Moumen B."/>
            <person name="Laverre T."/>
            <person name="Caubet Y."/>
            <person name="Peccoud J."/>
            <person name="Gilbert C."/>
            <person name="Cordaux R."/>
        </authorList>
    </citation>
    <scope>NUCLEOTIDE SEQUENCE [LARGE SCALE GENOMIC DNA]</scope>
    <source>
        <strain evidence="4">ANa2</strain>
        <tissue evidence="4">Whole body excluding digestive tract and cuticle</tissue>
    </source>
</reference>
<dbReference type="SUPFAM" id="SSF52540">
    <property type="entry name" value="P-loop containing nucleoside triphosphate hydrolases"/>
    <property type="match status" value="1"/>
</dbReference>
<comment type="caution">
    <text evidence="4">The sequence shown here is derived from an EMBL/GenBank/DDBJ whole genome shotgun (WGS) entry which is preliminary data.</text>
</comment>
<dbReference type="OrthoDB" id="205623at2759"/>
<dbReference type="GO" id="GO:0008146">
    <property type="term" value="F:sulfotransferase activity"/>
    <property type="evidence" value="ECO:0007669"/>
    <property type="project" value="InterPro"/>
</dbReference>
<protein>
    <submittedName>
        <fullName evidence="4">Sulfotransferase 1A4</fullName>
    </submittedName>
</protein>
<accession>A0A5N5T451</accession>
<comment type="similarity">
    <text evidence="1">Belongs to the sulfotransferase 1 family.</text>
</comment>
<dbReference type="Gene3D" id="3.40.50.300">
    <property type="entry name" value="P-loop containing nucleotide triphosphate hydrolases"/>
    <property type="match status" value="2"/>
</dbReference>
<dbReference type="AlphaFoldDB" id="A0A5N5T451"/>
<evidence type="ECO:0000256" key="1">
    <source>
        <dbReference type="ARBA" id="ARBA00005771"/>
    </source>
</evidence>
<feature type="domain" description="Sulfotransferase" evidence="3">
    <location>
        <begin position="34"/>
        <end position="102"/>
    </location>
</feature>